<sequence length="130" mass="15054">MEGYQRRSMTYSGKALVAGTSTRRVQSAKDQRIWDAIMDAIRLSKRGRRSIRFLYHFLTRPRHLSKARDKAWLPISDIYLTYDGLRKPLFETSFLLLCAVNADCVEDGHNLRFVFAPCHGVHPNEEEVDP</sequence>
<keyword evidence="2" id="KW-1185">Reference proteome</keyword>
<reference evidence="1" key="1">
    <citation type="journal article" date="2022" name="Int. J. Mol. Sci.">
        <title>Draft Genome of Tanacetum Coccineum: Genomic Comparison of Closely Related Tanacetum-Family Plants.</title>
        <authorList>
            <person name="Yamashiro T."/>
            <person name="Shiraishi A."/>
            <person name="Nakayama K."/>
            <person name="Satake H."/>
        </authorList>
    </citation>
    <scope>NUCLEOTIDE SEQUENCE</scope>
</reference>
<reference evidence="1" key="2">
    <citation type="submission" date="2022-01" db="EMBL/GenBank/DDBJ databases">
        <authorList>
            <person name="Yamashiro T."/>
            <person name="Shiraishi A."/>
            <person name="Satake H."/>
            <person name="Nakayama K."/>
        </authorList>
    </citation>
    <scope>NUCLEOTIDE SEQUENCE</scope>
</reference>
<gene>
    <name evidence="1" type="ORF">Tco_0725172</name>
</gene>
<comment type="caution">
    <text evidence="1">The sequence shown here is derived from an EMBL/GenBank/DDBJ whole genome shotgun (WGS) entry which is preliminary data.</text>
</comment>
<evidence type="ECO:0000313" key="2">
    <source>
        <dbReference type="Proteomes" id="UP001151760"/>
    </source>
</evidence>
<proteinExistence type="predicted"/>
<organism evidence="1 2">
    <name type="scientific">Tanacetum coccineum</name>
    <dbReference type="NCBI Taxonomy" id="301880"/>
    <lineage>
        <taxon>Eukaryota</taxon>
        <taxon>Viridiplantae</taxon>
        <taxon>Streptophyta</taxon>
        <taxon>Embryophyta</taxon>
        <taxon>Tracheophyta</taxon>
        <taxon>Spermatophyta</taxon>
        <taxon>Magnoliopsida</taxon>
        <taxon>eudicotyledons</taxon>
        <taxon>Gunneridae</taxon>
        <taxon>Pentapetalae</taxon>
        <taxon>asterids</taxon>
        <taxon>campanulids</taxon>
        <taxon>Asterales</taxon>
        <taxon>Asteraceae</taxon>
        <taxon>Asteroideae</taxon>
        <taxon>Anthemideae</taxon>
        <taxon>Anthemidinae</taxon>
        <taxon>Tanacetum</taxon>
    </lineage>
</organism>
<dbReference type="EMBL" id="BQNB010010293">
    <property type="protein sequence ID" value="GJS75291.1"/>
    <property type="molecule type" value="Genomic_DNA"/>
</dbReference>
<dbReference type="Proteomes" id="UP001151760">
    <property type="component" value="Unassembled WGS sequence"/>
</dbReference>
<name>A0ABQ4YD59_9ASTR</name>
<accession>A0ABQ4YD59</accession>
<evidence type="ECO:0000313" key="1">
    <source>
        <dbReference type="EMBL" id="GJS75291.1"/>
    </source>
</evidence>
<protein>
    <submittedName>
        <fullName evidence="1">Uncharacterized protein</fullName>
    </submittedName>
</protein>